<dbReference type="Gene3D" id="3.90.1720.10">
    <property type="entry name" value="endopeptidase domain like (from Nostoc punctiforme)"/>
    <property type="match status" value="1"/>
</dbReference>
<dbReference type="Gene3D" id="2.30.29.30">
    <property type="entry name" value="Pleckstrin-homology domain (PH domain)/Phosphotyrosine-binding domain (PTB)"/>
    <property type="match status" value="1"/>
</dbReference>
<dbReference type="Pfam" id="PF05708">
    <property type="entry name" value="Peptidase_C92"/>
    <property type="match status" value="1"/>
</dbReference>
<dbReference type="Proteomes" id="UP000187209">
    <property type="component" value="Unassembled WGS sequence"/>
</dbReference>
<dbReference type="PANTHER" id="PTHR47112:SF1">
    <property type="entry name" value="PX DOMAIN-CONTAINING PROTEIN"/>
    <property type="match status" value="1"/>
</dbReference>
<evidence type="ECO:0000313" key="2">
    <source>
        <dbReference type="EMBL" id="OMJ90066.1"/>
    </source>
</evidence>
<sequence>MYIITKNDFYFESSSSDSGEEYETENNLKSKKSSLCSISTSDKSIGALQRLSSEQKIFVESKTMELSEGHFNEKKFTSSGPDEKSGWLKKQSDNILKNWSWRYFILKDCKLCYYRKPGDSKLSGVLNFTQVSATLKIYNAPRPTMLSIIVKGLTYSLNLKSDSPNELQDWANNIQKQIDNSCGKIKEIALMSFGEKLWKHERISEYFFKTSAGTGDLLLFRSKGLNSKIQRGLTGGKYDHVALILCYSSGKICLLEATHSTGVDILDWDDFIGLGFHLGVERIVYRSLKFERTIEKLEKLEEFIKRVEGKAYGLSMKKLLPYFTKANPGDESDFFCSELVASAYKVLEILPLTVASNTLLPGNFSEDKGLSLLNAELGHEQVIDFDL</sequence>
<proteinExistence type="predicted"/>
<keyword evidence="3" id="KW-1185">Reference proteome</keyword>
<dbReference type="InterPro" id="IPR001849">
    <property type="entry name" value="PH_domain"/>
</dbReference>
<name>A0A1R2CM79_9CILI</name>
<dbReference type="InterPro" id="IPR024453">
    <property type="entry name" value="Peptidase_C92"/>
</dbReference>
<accession>A0A1R2CM79</accession>
<dbReference type="SUPFAM" id="SSF54001">
    <property type="entry name" value="Cysteine proteinases"/>
    <property type="match status" value="1"/>
</dbReference>
<dbReference type="InterPro" id="IPR011993">
    <property type="entry name" value="PH-like_dom_sf"/>
</dbReference>
<gene>
    <name evidence="2" type="ORF">SteCoe_7645</name>
</gene>
<dbReference type="Pfam" id="PF00169">
    <property type="entry name" value="PH"/>
    <property type="match status" value="1"/>
</dbReference>
<feature type="domain" description="PH" evidence="1">
    <location>
        <begin position="81"/>
        <end position="179"/>
    </location>
</feature>
<comment type="caution">
    <text evidence="2">The sequence shown here is derived from an EMBL/GenBank/DDBJ whole genome shotgun (WGS) entry which is preliminary data.</text>
</comment>
<dbReference type="EMBL" id="MPUH01000111">
    <property type="protein sequence ID" value="OMJ90066.1"/>
    <property type="molecule type" value="Genomic_DNA"/>
</dbReference>
<protein>
    <recommendedName>
        <fullName evidence="1">PH domain-containing protein</fullName>
    </recommendedName>
</protein>
<dbReference type="SUPFAM" id="SSF50729">
    <property type="entry name" value="PH domain-like"/>
    <property type="match status" value="1"/>
</dbReference>
<evidence type="ECO:0000259" key="1">
    <source>
        <dbReference type="PROSITE" id="PS50003"/>
    </source>
</evidence>
<dbReference type="SMART" id="SM00233">
    <property type="entry name" value="PH"/>
    <property type="match status" value="1"/>
</dbReference>
<dbReference type="OrthoDB" id="289113at2759"/>
<dbReference type="PANTHER" id="PTHR47112">
    <property type="entry name" value="PX DOMAIN-CONTAINING PROTEIN"/>
    <property type="match status" value="1"/>
</dbReference>
<dbReference type="PROSITE" id="PS50003">
    <property type="entry name" value="PH_DOMAIN"/>
    <property type="match status" value="1"/>
</dbReference>
<dbReference type="InterPro" id="IPR038765">
    <property type="entry name" value="Papain-like_cys_pep_sf"/>
</dbReference>
<reference evidence="2 3" key="1">
    <citation type="submission" date="2016-11" db="EMBL/GenBank/DDBJ databases">
        <title>The macronuclear genome of Stentor coeruleus: a giant cell with tiny introns.</title>
        <authorList>
            <person name="Slabodnick M."/>
            <person name="Ruby J.G."/>
            <person name="Reiff S.B."/>
            <person name="Swart E.C."/>
            <person name="Gosai S."/>
            <person name="Prabakaran S."/>
            <person name="Witkowska E."/>
            <person name="Larue G.E."/>
            <person name="Fisher S."/>
            <person name="Freeman R.M."/>
            <person name="Gunawardena J."/>
            <person name="Chu W."/>
            <person name="Stover N.A."/>
            <person name="Gregory B.D."/>
            <person name="Nowacki M."/>
            <person name="Derisi J."/>
            <person name="Roy S.W."/>
            <person name="Marshall W.F."/>
            <person name="Sood P."/>
        </authorList>
    </citation>
    <scope>NUCLEOTIDE SEQUENCE [LARGE SCALE GENOMIC DNA]</scope>
    <source>
        <strain evidence="2">WM001</strain>
    </source>
</reference>
<organism evidence="2 3">
    <name type="scientific">Stentor coeruleus</name>
    <dbReference type="NCBI Taxonomy" id="5963"/>
    <lineage>
        <taxon>Eukaryota</taxon>
        <taxon>Sar</taxon>
        <taxon>Alveolata</taxon>
        <taxon>Ciliophora</taxon>
        <taxon>Postciliodesmatophora</taxon>
        <taxon>Heterotrichea</taxon>
        <taxon>Heterotrichida</taxon>
        <taxon>Stentoridae</taxon>
        <taxon>Stentor</taxon>
    </lineage>
</organism>
<evidence type="ECO:0000313" key="3">
    <source>
        <dbReference type="Proteomes" id="UP000187209"/>
    </source>
</evidence>
<dbReference type="AlphaFoldDB" id="A0A1R2CM79"/>